<evidence type="ECO:0000256" key="11">
    <source>
        <dbReference type="ARBA" id="ARBA00023211"/>
    </source>
</evidence>
<proteinExistence type="inferred from homology"/>
<evidence type="ECO:0000256" key="7">
    <source>
        <dbReference type="ARBA" id="ARBA00022722"/>
    </source>
</evidence>
<dbReference type="EC" id="3.1.26.4" evidence="13"/>
<gene>
    <name evidence="15" type="ORF">A3I86_00305</name>
</gene>
<evidence type="ECO:0000256" key="10">
    <source>
        <dbReference type="ARBA" id="ARBA00022801"/>
    </source>
</evidence>
<keyword evidence="11" id="KW-0464">Manganese</keyword>
<dbReference type="GO" id="GO:0004523">
    <property type="term" value="F:RNA-DNA hybrid ribonuclease activity"/>
    <property type="evidence" value="ECO:0007669"/>
    <property type="project" value="UniProtKB-UniRule"/>
</dbReference>
<dbReference type="SUPFAM" id="SSF53098">
    <property type="entry name" value="Ribonuclease H-like"/>
    <property type="match status" value="1"/>
</dbReference>
<feature type="non-terminal residue" evidence="15">
    <location>
        <position position="191"/>
    </location>
</feature>
<comment type="function">
    <text evidence="3 13">Endonuclease that specifically degrades the RNA of RNA-DNA hybrids.</text>
</comment>
<dbReference type="EMBL" id="MHWM01000022">
    <property type="protein sequence ID" value="OHB08621.1"/>
    <property type="molecule type" value="Genomic_DNA"/>
</dbReference>
<evidence type="ECO:0000256" key="2">
    <source>
        <dbReference type="ARBA" id="ARBA00001946"/>
    </source>
</evidence>
<keyword evidence="6" id="KW-0963">Cytoplasm</keyword>
<keyword evidence="9 12" id="KW-0255">Endonuclease</keyword>
<dbReference type="GO" id="GO:0006298">
    <property type="term" value="P:mismatch repair"/>
    <property type="evidence" value="ECO:0007669"/>
    <property type="project" value="TreeGrafter"/>
</dbReference>
<comment type="subcellular location">
    <subcellularLocation>
        <location evidence="4">Cytoplasm</location>
    </subcellularLocation>
</comment>
<name>A0A1G2UGQ4_9BACT</name>
<evidence type="ECO:0000256" key="13">
    <source>
        <dbReference type="RuleBase" id="RU003515"/>
    </source>
</evidence>
<keyword evidence="7 12" id="KW-0540">Nuclease</keyword>
<comment type="caution">
    <text evidence="15">The sequence shown here is derived from an EMBL/GenBank/DDBJ whole genome shotgun (WGS) entry which is preliminary data.</text>
</comment>
<evidence type="ECO:0000256" key="9">
    <source>
        <dbReference type="ARBA" id="ARBA00022759"/>
    </source>
</evidence>
<protein>
    <recommendedName>
        <fullName evidence="13">Ribonuclease</fullName>
        <ecNumber evidence="13">3.1.26.4</ecNumber>
    </recommendedName>
</protein>
<reference evidence="15 16" key="1">
    <citation type="journal article" date="2016" name="Nat. Commun.">
        <title>Thousands of microbial genomes shed light on interconnected biogeochemical processes in an aquifer system.</title>
        <authorList>
            <person name="Anantharaman K."/>
            <person name="Brown C.T."/>
            <person name="Hug L.A."/>
            <person name="Sharon I."/>
            <person name="Castelle C.J."/>
            <person name="Probst A.J."/>
            <person name="Thomas B.C."/>
            <person name="Singh A."/>
            <person name="Wilkins M.J."/>
            <person name="Karaoz U."/>
            <person name="Brodie E.L."/>
            <person name="Williams K.H."/>
            <person name="Hubbard S.S."/>
            <person name="Banfield J.F."/>
        </authorList>
    </citation>
    <scope>NUCLEOTIDE SEQUENCE [LARGE SCALE GENOMIC DNA]</scope>
</reference>
<evidence type="ECO:0000313" key="16">
    <source>
        <dbReference type="Proteomes" id="UP000177096"/>
    </source>
</evidence>
<evidence type="ECO:0000256" key="5">
    <source>
        <dbReference type="ARBA" id="ARBA00007383"/>
    </source>
</evidence>
<dbReference type="Pfam" id="PF01351">
    <property type="entry name" value="RNase_HII"/>
    <property type="match status" value="1"/>
</dbReference>
<feature type="binding site" evidence="12">
    <location>
        <position position="8"/>
    </location>
    <ligand>
        <name>a divalent metal cation</name>
        <dbReference type="ChEBI" id="CHEBI:60240"/>
    </ligand>
</feature>
<evidence type="ECO:0000256" key="6">
    <source>
        <dbReference type="ARBA" id="ARBA00022490"/>
    </source>
</evidence>
<evidence type="ECO:0000256" key="8">
    <source>
        <dbReference type="ARBA" id="ARBA00022723"/>
    </source>
</evidence>
<dbReference type="Gene3D" id="3.30.420.10">
    <property type="entry name" value="Ribonuclease H-like superfamily/Ribonuclease H"/>
    <property type="match status" value="1"/>
</dbReference>
<dbReference type="NCBIfam" id="NF000595">
    <property type="entry name" value="PRK00015.1-3"/>
    <property type="match status" value="1"/>
</dbReference>
<evidence type="ECO:0000256" key="12">
    <source>
        <dbReference type="PROSITE-ProRule" id="PRU01319"/>
    </source>
</evidence>
<dbReference type="PROSITE" id="PS51975">
    <property type="entry name" value="RNASE_H_2"/>
    <property type="match status" value="1"/>
</dbReference>
<dbReference type="CDD" id="cd07182">
    <property type="entry name" value="RNase_HII_bacteria_HII_like"/>
    <property type="match status" value="1"/>
</dbReference>
<dbReference type="InterPro" id="IPR001352">
    <property type="entry name" value="RNase_HII/HIII"/>
</dbReference>
<dbReference type="InterPro" id="IPR036397">
    <property type="entry name" value="RNaseH_sf"/>
</dbReference>
<dbReference type="GO" id="GO:0046872">
    <property type="term" value="F:metal ion binding"/>
    <property type="evidence" value="ECO:0007669"/>
    <property type="project" value="UniProtKB-KW"/>
</dbReference>
<dbReference type="GO" id="GO:0005737">
    <property type="term" value="C:cytoplasm"/>
    <property type="evidence" value="ECO:0007669"/>
    <property type="project" value="UniProtKB-SubCell"/>
</dbReference>
<feature type="binding site" evidence="12">
    <location>
        <position position="9"/>
    </location>
    <ligand>
        <name>a divalent metal cation</name>
        <dbReference type="ChEBI" id="CHEBI:60240"/>
    </ligand>
</feature>
<keyword evidence="8 12" id="KW-0479">Metal-binding</keyword>
<evidence type="ECO:0000259" key="14">
    <source>
        <dbReference type="PROSITE" id="PS51975"/>
    </source>
</evidence>
<dbReference type="InterPro" id="IPR022898">
    <property type="entry name" value="RNase_HII"/>
</dbReference>
<comment type="similarity">
    <text evidence="5 13">Belongs to the RNase HII family.</text>
</comment>
<evidence type="ECO:0000313" key="15">
    <source>
        <dbReference type="EMBL" id="OHB08621.1"/>
    </source>
</evidence>
<evidence type="ECO:0000256" key="4">
    <source>
        <dbReference type="ARBA" id="ARBA00004496"/>
    </source>
</evidence>
<keyword evidence="10 12" id="KW-0378">Hydrolase</keyword>
<dbReference type="Proteomes" id="UP000177096">
    <property type="component" value="Unassembled WGS sequence"/>
</dbReference>
<dbReference type="InterPro" id="IPR012337">
    <property type="entry name" value="RNaseH-like_sf"/>
</dbReference>
<comment type="cofactor">
    <cofactor evidence="2">
        <name>Mg(2+)</name>
        <dbReference type="ChEBI" id="CHEBI:18420"/>
    </cofactor>
</comment>
<evidence type="ECO:0000256" key="1">
    <source>
        <dbReference type="ARBA" id="ARBA00000077"/>
    </source>
</evidence>
<dbReference type="GO" id="GO:0043137">
    <property type="term" value="P:DNA replication, removal of RNA primer"/>
    <property type="evidence" value="ECO:0007669"/>
    <property type="project" value="TreeGrafter"/>
</dbReference>
<evidence type="ECO:0000256" key="3">
    <source>
        <dbReference type="ARBA" id="ARBA00004065"/>
    </source>
</evidence>
<comment type="catalytic activity">
    <reaction evidence="1 12 13">
        <text>Endonucleolytic cleavage to 5'-phosphomonoester.</text>
        <dbReference type="EC" id="3.1.26.4"/>
    </reaction>
</comment>
<dbReference type="InterPro" id="IPR024567">
    <property type="entry name" value="RNase_HII/HIII_dom"/>
</dbReference>
<feature type="binding site" evidence="12">
    <location>
        <position position="109"/>
    </location>
    <ligand>
        <name>a divalent metal cation</name>
        <dbReference type="ChEBI" id="CHEBI:60240"/>
    </ligand>
</feature>
<dbReference type="GO" id="GO:0032299">
    <property type="term" value="C:ribonuclease H2 complex"/>
    <property type="evidence" value="ECO:0007669"/>
    <property type="project" value="TreeGrafter"/>
</dbReference>
<feature type="domain" description="RNase H type-2" evidence="14">
    <location>
        <begin position="2"/>
        <end position="191"/>
    </location>
</feature>
<dbReference type="PANTHER" id="PTHR10954">
    <property type="entry name" value="RIBONUCLEASE H2 SUBUNIT A"/>
    <property type="match status" value="1"/>
</dbReference>
<organism evidence="15 16">
    <name type="scientific">Candidatus Zambryskibacteria bacterium RIFCSPLOWO2_02_FULL_39_14</name>
    <dbReference type="NCBI Taxonomy" id="1802769"/>
    <lineage>
        <taxon>Bacteria</taxon>
        <taxon>Candidatus Zambryskiibacteriota</taxon>
    </lineage>
</organism>
<dbReference type="AlphaFoldDB" id="A0A1G2UGQ4"/>
<sequence>MNYIVGIDEAGRGPLAGPVAVGAVKIPLGFNKNFFKSIKDSKKLSPSERDLWFDLALEAKKKGVIDFAVALVSERVIDRKGIVYAIRLGIKRCFDKLRVLEQDSQIFLDGSLRAPERFIHQLTVIKGDEKIPVISLASIVAKVTRDRRMIRLSKKFPEFDFHIHKGYGTNTHHLAIQKYGLTAIHRKSFMA</sequence>
<comment type="cofactor">
    <cofactor evidence="12">
        <name>Mn(2+)</name>
        <dbReference type="ChEBI" id="CHEBI:29035"/>
    </cofactor>
    <cofactor evidence="12">
        <name>Mg(2+)</name>
        <dbReference type="ChEBI" id="CHEBI:18420"/>
    </cofactor>
    <text evidence="12">Manganese or magnesium. Binds 1 divalent metal ion per monomer in the absence of substrate. May bind a second metal ion after substrate binding.</text>
</comment>
<dbReference type="GO" id="GO:0003723">
    <property type="term" value="F:RNA binding"/>
    <property type="evidence" value="ECO:0007669"/>
    <property type="project" value="UniProtKB-UniRule"/>
</dbReference>
<accession>A0A1G2UGQ4</accession>
<dbReference type="PANTHER" id="PTHR10954:SF18">
    <property type="entry name" value="RIBONUCLEASE HII"/>
    <property type="match status" value="1"/>
</dbReference>